<feature type="non-terminal residue" evidence="1">
    <location>
        <position position="50"/>
    </location>
</feature>
<organism evidence="1">
    <name type="scientific">Drosophila melanogaster</name>
    <name type="common">Fruit fly</name>
    <dbReference type="NCBI Taxonomy" id="7227"/>
    <lineage>
        <taxon>Eukaryota</taxon>
        <taxon>Metazoa</taxon>
        <taxon>Ecdysozoa</taxon>
        <taxon>Arthropoda</taxon>
        <taxon>Hexapoda</taxon>
        <taxon>Insecta</taxon>
        <taxon>Pterygota</taxon>
        <taxon>Neoptera</taxon>
        <taxon>Endopterygota</taxon>
        <taxon>Diptera</taxon>
        <taxon>Brachycera</taxon>
        <taxon>Muscomorpha</taxon>
        <taxon>Ephydroidea</taxon>
        <taxon>Drosophilidae</taxon>
        <taxon>Drosophila</taxon>
        <taxon>Sophophora</taxon>
    </lineage>
</organism>
<dbReference type="AlphaFoldDB" id="D5AEL5"/>
<sequence>MKVNRKAPRGSVQFSLAQVLLLLLPGCEWHRFAALLNKFELHFTQKKKKK</sequence>
<reference evidence="1" key="1">
    <citation type="submission" date="2010-04" db="EMBL/GenBank/DDBJ databases">
        <authorList>
            <person name="Carlson J."/>
            <person name="Booth B."/>
            <person name="Frise E."/>
            <person name="Sandler J."/>
            <person name="Wan K."/>
            <person name="Yu C."/>
            <person name="Celniker S."/>
        </authorList>
    </citation>
    <scope>NUCLEOTIDE SEQUENCE</scope>
</reference>
<dbReference type="EMBL" id="BT124752">
    <property type="protein sequence ID" value="ADF28793.1"/>
    <property type="molecule type" value="mRNA"/>
</dbReference>
<proteinExistence type="evidence at transcript level"/>
<evidence type="ECO:0000313" key="1">
    <source>
        <dbReference type="EMBL" id="ADF28793.1"/>
    </source>
</evidence>
<protein>
    <submittedName>
        <fullName evidence="1">MIP21323p</fullName>
    </submittedName>
</protein>
<accession>D5AEL5</accession>
<name>D5AEL5_DROME</name>